<comment type="similarity">
    <text evidence="2">Belongs to the cyclin family.</text>
</comment>
<dbReference type="PANTHER" id="PTHR10177">
    <property type="entry name" value="CYCLINS"/>
    <property type="match status" value="1"/>
</dbReference>
<gene>
    <name evidence="5" type="ORF">JKP88DRAFT_317076</name>
</gene>
<reference evidence="5" key="1">
    <citation type="submission" date="2021-02" db="EMBL/GenBank/DDBJ databases">
        <title>First Annotated Genome of the Yellow-green Alga Tribonema minus.</title>
        <authorList>
            <person name="Mahan K.M."/>
        </authorList>
    </citation>
    <scope>NUCLEOTIDE SEQUENCE</scope>
    <source>
        <strain evidence="5">UTEX B ZZ1240</strain>
    </source>
</reference>
<evidence type="ECO:0000256" key="1">
    <source>
        <dbReference type="ARBA" id="ARBA00023127"/>
    </source>
</evidence>
<evidence type="ECO:0008006" key="7">
    <source>
        <dbReference type="Google" id="ProtNLM"/>
    </source>
</evidence>
<dbReference type="InterPro" id="IPR006671">
    <property type="entry name" value="Cyclin_N"/>
</dbReference>
<dbReference type="SMART" id="SM00385">
    <property type="entry name" value="CYCLIN"/>
    <property type="match status" value="2"/>
</dbReference>
<dbReference type="InterPro" id="IPR004367">
    <property type="entry name" value="Cyclin_C-dom"/>
</dbReference>
<dbReference type="Proteomes" id="UP000664859">
    <property type="component" value="Unassembled WGS sequence"/>
</dbReference>
<dbReference type="InterPro" id="IPR039361">
    <property type="entry name" value="Cyclin"/>
</dbReference>
<evidence type="ECO:0000259" key="3">
    <source>
        <dbReference type="SMART" id="SM00385"/>
    </source>
</evidence>
<feature type="domain" description="Cyclin-like" evidence="3">
    <location>
        <begin position="135"/>
        <end position="220"/>
    </location>
</feature>
<protein>
    <recommendedName>
        <fullName evidence="7">Cyclin C-terminal domain-containing protein</fullName>
    </recommendedName>
</protein>
<dbReference type="Pfam" id="PF00134">
    <property type="entry name" value="Cyclin_N"/>
    <property type="match status" value="1"/>
</dbReference>
<feature type="domain" description="Cyclin C-terminal" evidence="4">
    <location>
        <begin position="229"/>
        <end position="372"/>
    </location>
</feature>
<name>A0A835Z6V4_9STRA</name>
<dbReference type="AlphaFoldDB" id="A0A835Z6V4"/>
<dbReference type="Pfam" id="PF02984">
    <property type="entry name" value="Cyclin_C"/>
    <property type="match status" value="1"/>
</dbReference>
<organism evidence="5 6">
    <name type="scientific">Tribonema minus</name>
    <dbReference type="NCBI Taxonomy" id="303371"/>
    <lineage>
        <taxon>Eukaryota</taxon>
        <taxon>Sar</taxon>
        <taxon>Stramenopiles</taxon>
        <taxon>Ochrophyta</taxon>
        <taxon>PX clade</taxon>
        <taxon>Xanthophyceae</taxon>
        <taxon>Tribonematales</taxon>
        <taxon>Tribonemataceae</taxon>
        <taxon>Tribonema</taxon>
    </lineage>
</organism>
<comment type="caution">
    <text evidence="5">The sequence shown here is derived from an EMBL/GenBank/DDBJ whole genome shotgun (WGS) entry which is preliminary data.</text>
</comment>
<evidence type="ECO:0000259" key="4">
    <source>
        <dbReference type="SMART" id="SM01332"/>
    </source>
</evidence>
<evidence type="ECO:0000313" key="6">
    <source>
        <dbReference type="Proteomes" id="UP000664859"/>
    </source>
</evidence>
<keyword evidence="1 2" id="KW-0195">Cyclin</keyword>
<dbReference type="SUPFAM" id="SSF47954">
    <property type="entry name" value="Cyclin-like"/>
    <property type="match status" value="2"/>
</dbReference>
<accession>A0A835Z6V4</accession>
<dbReference type="EMBL" id="JAFCMP010000215">
    <property type="protein sequence ID" value="KAG5183348.1"/>
    <property type="molecule type" value="Genomic_DNA"/>
</dbReference>
<evidence type="ECO:0000256" key="2">
    <source>
        <dbReference type="RuleBase" id="RU000383"/>
    </source>
</evidence>
<proteinExistence type="inferred from homology"/>
<sequence length="394" mass="41306">MQKQHNAGGLGMLRTTAPAAGQRSALHELSGNAMDLARLDLHDTPVDCKGRMPLCCAASTAGTAAPPAPRAASKHRKRPRFATPTKLCAEYAAQLQRHLRERELLPAHRGATPEAIAARQDPNVLALDERALLVNWMCTRAHAAALRAETLHCAVRLMDRALAAAALPDRLAGEALAAAALRCAAKLEEVADLPPHVAAAGLHAAVTPAAVAAAENALCAALGYALHAPSVVSFLPRYLKAAGCTQPRSYEPVTQQQQHCRQQQHAAPWAARAAHLAAYLAELSLGSLDAMRMRPSALAAAAVSTALRGAGAADAWTPTLAHATGYTAPAAFAAEAALLAALHAGAEDAPLKATFRRGCGAELMRVASQAFYAFRLLPLATLPGGDKWQRKMRS</sequence>
<dbReference type="InterPro" id="IPR013763">
    <property type="entry name" value="Cyclin-like_dom"/>
</dbReference>
<dbReference type="SMART" id="SM01332">
    <property type="entry name" value="Cyclin_C"/>
    <property type="match status" value="1"/>
</dbReference>
<evidence type="ECO:0000313" key="5">
    <source>
        <dbReference type="EMBL" id="KAG5183348.1"/>
    </source>
</evidence>
<dbReference type="Gene3D" id="1.10.472.10">
    <property type="entry name" value="Cyclin-like"/>
    <property type="match status" value="2"/>
</dbReference>
<dbReference type="InterPro" id="IPR036915">
    <property type="entry name" value="Cyclin-like_sf"/>
</dbReference>
<feature type="domain" description="Cyclin-like" evidence="3">
    <location>
        <begin position="233"/>
        <end position="340"/>
    </location>
</feature>
<keyword evidence="6" id="KW-1185">Reference proteome</keyword>